<dbReference type="EMBL" id="CAJOBA010019548">
    <property type="protein sequence ID" value="CAF3904477.1"/>
    <property type="molecule type" value="Genomic_DNA"/>
</dbReference>
<dbReference type="Proteomes" id="UP000682733">
    <property type="component" value="Unassembled WGS sequence"/>
</dbReference>
<sequence length="146" mass="15875">MTLEGFTPEFRLEFLGSPATGGPEDSRSRLVGFFSFDRLLENFRWASRLGIYSLGSYVVDAGTVIPAVEIAAFTVVVEKCTVTTLGIIVVVDVVLNPVSVPYEALLKMVNTQNVGSVMGFDWGPQNSVPDTTPLEHNAQCYIVTVL</sequence>
<dbReference type="AlphaFoldDB" id="A0A8S2LJ22"/>
<evidence type="ECO:0000313" key="3">
    <source>
        <dbReference type="Proteomes" id="UP000682733"/>
    </source>
</evidence>
<evidence type="ECO:0000313" key="1">
    <source>
        <dbReference type="EMBL" id="CAF1126183.1"/>
    </source>
</evidence>
<evidence type="ECO:0000313" key="2">
    <source>
        <dbReference type="EMBL" id="CAF3904477.1"/>
    </source>
</evidence>
<gene>
    <name evidence="1" type="ORF">OVA965_LOCUS20422</name>
    <name evidence="2" type="ORF">TMI583_LOCUS20798</name>
</gene>
<comment type="caution">
    <text evidence="2">The sequence shown here is derived from an EMBL/GenBank/DDBJ whole genome shotgun (WGS) entry which is preliminary data.</text>
</comment>
<dbReference type="EMBL" id="CAJNOK010010842">
    <property type="protein sequence ID" value="CAF1126183.1"/>
    <property type="molecule type" value="Genomic_DNA"/>
</dbReference>
<organism evidence="2 3">
    <name type="scientific">Didymodactylos carnosus</name>
    <dbReference type="NCBI Taxonomy" id="1234261"/>
    <lineage>
        <taxon>Eukaryota</taxon>
        <taxon>Metazoa</taxon>
        <taxon>Spiralia</taxon>
        <taxon>Gnathifera</taxon>
        <taxon>Rotifera</taxon>
        <taxon>Eurotatoria</taxon>
        <taxon>Bdelloidea</taxon>
        <taxon>Philodinida</taxon>
        <taxon>Philodinidae</taxon>
        <taxon>Didymodactylos</taxon>
    </lineage>
</organism>
<name>A0A8S2LJ22_9BILA</name>
<dbReference type="Proteomes" id="UP000677228">
    <property type="component" value="Unassembled WGS sequence"/>
</dbReference>
<proteinExistence type="predicted"/>
<accession>A0A8S2LJ22</accession>
<protein>
    <submittedName>
        <fullName evidence="2">Uncharacterized protein</fullName>
    </submittedName>
</protein>
<reference evidence="2" key="1">
    <citation type="submission" date="2021-02" db="EMBL/GenBank/DDBJ databases">
        <authorList>
            <person name="Nowell W R."/>
        </authorList>
    </citation>
    <scope>NUCLEOTIDE SEQUENCE</scope>
</reference>